<keyword evidence="10" id="KW-0418">Kinase</keyword>
<dbReference type="CDD" id="cd05387">
    <property type="entry name" value="BY-kinase"/>
    <property type="match status" value="1"/>
</dbReference>
<dbReference type="Pfam" id="PF13807">
    <property type="entry name" value="GNVR"/>
    <property type="match status" value="1"/>
</dbReference>
<evidence type="ECO:0000256" key="11">
    <source>
        <dbReference type="ARBA" id="ARBA00022840"/>
    </source>
</evidence>
<keyword evidence="12 16" id="KW-1133">Transmembrane helix</keyword>
<comment type="similarity">
    <text evidence="2">Belongs to the CpsD/CapB family.</text>
</comment>
<evidence type="ECO:0000256" key="15">
    <source>
        <dbReference type="ARBA" id="ARBA00051245"/>
    </source>
</evidence>
<dbReference type="InterPro" id="IPR027417">
    <property type="entry name" value="P-loop_NTPase"/>
</dbReference>
<feature type="domain" description="Polysaccharide chain length determinant N-terminal" evidence="17">
    <location>
        <begin position="22"/>
        <end position="115"/>
    </location>
</feature>
<keyword evidence="11" id="KW-0067">ATP-binding</keyword>
<dbReference type="Pfam" id="PF13614">
    <property type="entry name" value="AAA_31"/>
    <property type="match status" value="1"/>
</dbReference>
<keyword evidence="7 20" id="KW-0808">Transferase</keyword>
<dbReference type="EMBL" id="CP089982">
    <property type="protein sequence ID" value="WXA97943.1"/>
    <property type="molecule type" value="Genomic_DNA"/>
</dbReference>
<accession>A0ABZ2KKV3</accession>
<dbReference type="InterPro" id="IPR025669">
    <property type="entry name" value="AAA_dom"/>
</dbReference>
<dbReference type="InterPro" id="IPR003856">
    <property type="entry name" value="LPS_length_determ_N"/>
</dbReference>
<dbReference type="InterPro" id="IPR005702">
    <property type="entry name" value="Wzc-like_C"/>
</dbReference>
<keyword evidence="5" id="KW-1003">Cell membrane</keyword>
<keyword evidence="21" id="KW-1185">Reference proteome</keyword>
<keyword evidence="6" id="KW-0997">Cell inner membrane</keyword>
<feature type="transmembrane region" description="Helical" evidence="16">
    <location>
        <begin position="32"/>
        <end position="50"/>
    </location>
</feature>
<name>A0ABZ2KKV3_9BACT</name>
<dbReference type="PANTHER" id="PTHR32309">
    <property type="entry name" value="TYROSINE-PROTEIN KINASE"/>
    <property type="match status" value="1"/>
</dbReference>
<evidence type="ECO:0000256" key="13">
    <source>
        <dbReference type="ARBA" id="ARBA00023136"/>
    </source>
</evidence>
<dbReference type="PANTHER" id="PTHR32309:SF13">
    <property type="entry name" value="FERRIC ENTEROBACTIN TRANSPORT PROTEIN FEPE"/>
    <property type="match status" value="1"/>
</dbReference>
<evidence type="ECO:0000256" key="4">
    <source>
        <dbReference type="ARBA" id="ARBA00011903"/>
    </source>
</evidence>
<keyword evidence="13 16" id="KW-0472">Membrane</keyword>
<evidence type="ECO:0000256" key="3">
    <source>
        <dbReference type="ARBA" id="ARBA00008883"/>
    </source>
</evidence>
<protein>
    <recommendedName>
        <fullName evidence="4">non-specific protein-tyrosine kinase</fullName>
        <ecNumber evidence="4">2.7.10.2</ecNumber>
    </recommendedName>
</protein>
<evidence type="ECO:0000256" key="14">
    <source>
        <dbReference type="ARBA" id="ARBA00023137"/>
    </source>
</evidence>
<evidence type="ECO:0000256" key="12">
    <source>
        <dbReference type="ARBA" id="ARBA00022989"/>
    </source>
</evidence>
<keyword evidence="9" id="KW-0547">Nucleotide-binding</keyword>
<feature type="transmembrane region" description="Helical" evidence="16">
    <location>
        <begin position="432"/>
        <end position="452"/>
    </location>
</feature>
<dbReference type="InterPro" id="IPR032807">
    <property type="entry name" value="GNVR"/>
</dbReference>
<dbReference type="Proteomes" id="UP001379533">
    <property type="component" value="Chromosome"/>
</dbReference>
<dbReference type="Gene3D" id="3.40.50.300">
    <property type="entry name" value="P-loop containing nucleotide triphosphate hydrolases"/>
    <property type="match status" value="1"/>
</dbReference>
<evidence type="ECO:0000313" key="21">
    <source>
        <dbReference type="Proteomes" id="UP001379533"/>
    </source>
</evidence>
<feature type="domain" description="AAA" evidence="18">
    <location>
        <begin position="551"/>
        <end position="665"/>
    </location>
</feature>
<evidence type="ECO:0000256" key="8">
    <source>
        <dbReference type="ARBA" id="ARBA00022692"/>
    </source>
</evidence>
<keyword evidence="8 16" id="KW-0812">Transmembrane</keyword>
<evidence type="ECO:0000256" key="16">
    <source>
        <dbReference type="SAM" id="Phobius"/>
    </source>
</evidence>
<gene>
    <name evidence="20" type="ORF">LZC95_14010</name>
</gene>
<evidence type="ECO:0000259" key="19">
    <source>
        <dbReference type="Pfam" id="PF13807"/>
    </source>
</evidence>
<evidence type="ECO:0000256" key="10">
    <source>
        <dbReference type="ARBA" id="ARBA00022777"/>
    </source>
</evidence>
<dbReference type="Pfam" id="PF02706">
    <property type="entry name" value="Wzz"/>
    <property type="match status" value="1"/>
</dbReference>
<sequence>MTSPLNKSSAHEANTEDAVATLLSFLKTVRKQWAIIVACLLLGTGLSLVYSKTLPRIYQAQTMLELDPNAFRPLGEKMDSAMPLGTTDFWNNQEYYETQYRIVTSSRVLERTVRDIALQNDYAFFGLKSPPARPMTVEETAAVLRGKISVDPVKNSRLVFIKVEDVDPKRAKRLCDAVANAYIDQNLEKAVSATSDSITWLGGQVDQVKKDLETNENSLHEFKRSNDLPSTSINESSNMIRLEMQDLATALIRTRTRKQELMARYGELAKIGTDNPDSLPASELLSNGYLTDLRRTYVDAARTRKTLLAEGKGENHPLVKSIDQKIAESKTALLAEIKNIQGAVERDLAVITREEAGEAALYDAAHKRAVDLNMKEIEYHRLDRSRDQNEKLYNMLLEHMKDADLARMMKANNIHLVEAAVEPTSPIRPRMLVNVAVGGVVGLLIGLGLGWLRSNLDNSIKTPEQLEQDLGITFVGMLPAVEGPHAEGGKKRKVVRPGLGGPNKVAELVVHDNPRSGIAEAARSIRTNLMFTNPDKPHRKILVTSAAPAEGKTTVACSIAISLAQTGQRVCIIDCDLRRPRLHRIFDRAGDHGVTNVLVGEATIDEVARPTRVNNLWCIPAGPIPPNPADLFHSERFRKFLEELGETFDRIVIDSPPLVAVTDSAIISTLVDGTVFVLRAFYTTRALGRQGLRTLADVDAPVIGAVLNDVDLTRHEYSYYHYYYYKREGYGSTNENAVPPGDDNRDAASV</sequence>
<feature type="domain" description="Tyrosine-protein kinase G-rich" evidence="19">
    <location>
        <begin position="381"/>
        <end position="453"/>
    </location>
</feature>
<evidence type="ECO:0000256" key="6">
    <source>
        <dbReference type="ARBA" id="ARBA00022519"/>
    </source>
</evidence>
<comment type="catalytic activity">
    <reaction evidence="15">
        <text>L-tyrosyl-[protein] + ATP = O-phospho-L-tyrosyl-[protein] + ADP + H(+)</text>
        <dbReference type="Rhea" id="RHEA:10596"/>
        <dbReference type="Rhea" id="RHEA-COMP:10136"/>
        <dbReference type="Rhea" id="RHEA-COMP:20101"/>
        <dbReference type="ChEBI" id="CHEBI:15378"/>
        <dbReference type="ChEBI" id="CHEBI:30616"/>
        <dbReference type="ChEBI" id="CHEBI:46858"/>
        <dbReference type="ChEBI" id="CHEBI:61978"/>
        <dbReference type="ChEBI" id="CHEBI:456216"/>
        <dbReference type="EC" id="2.7.10.2"/>
    </reaction>
</comment>
<evidence type="ECO:0000259" key="17">
    <source>
        <dbReference type="Pfam" id="PF02706"/>
    </source>
</evidence>
<evidence type="ECO:0000256" key="1">
    <source>
        <dbReference type="ARBA" id="ARBA00004429"/>
    </source>
</evidence>
<dbReference type="GO" id="GO:0004715">
    <property type="term" value="F:non-membrane spanning protein tyrosine kinase activity"/>
    <property type="evidence" value="ECO:0007669"/>
    <property type="project" value="UniProtKB-EC"/>
</dbReference>
<dbReference type="InterPro" id="IPR050445">
    <property type="entry name" value="Bact_polysacc_biosynth/exp"/>
</dbReference>
<evidence type="ECO:0000256" key="5">
    <source>
        <dbReference type="ARBA" id="ARBA00022475"/>
    </source>
</evidence>
<comment type="similarity">
    <text evidence="3">Belongs to the etk/wzc family.</text>
</comment>
<organism evidence="20 21">
    <name type="scientific">Pendulispora brunnea</name>
    <dbReference type="NCBI Taxonomy" id="2905690"/>
    <lineage>
        <taxon>Bacteria</taxon>
        <taxon>Pseudomonadati</taxon>
        <taxon>Myxococcota</taxon>
        <taxon>Myxococcia</taxon>
        <taxon>Myxococcales</taxon>
        <taxon>Sorangiineae</taxon>
        <taxon>Pendulisporaceae</taxon>
        <taxon>Pendulispora</taxon>
    </lineage>
</organism>
<evidence type="ECO:0000256" key="2">
    <source>
        <dbReference type="ARBA" id="ARBA00007316"/>
    </source>
</evidence>
<dbReference type="NCBIfam" id="TIGR01007">
    <property type="entry name" value="eps_fam"/>
    <property type="match status" value="1"/>
</dbReference>
<evidence type="ECO:0000313" key="20">
    <source>
        <dbReference type="EMBL" id="WXA97943.1"/>
    </source>
</evidence>
<dbReference type="SUPFAM" id="SSF52540">
    <property type="entry name" value="P-loop containing nucleoside triphosphate hydrolases"/>
    <property type="match status" value="1"/>
</dbReference>
<proteinExistence type="inferred from homology"/>
<evidence type="ECO:0000259" key="18">
    <source>
        <dbReference type="Pfam" id="PF13614"/>
    </source>
</evidence>
<keyword evidence="14" id="KW-0829">Tyrosine-protein kinase</keyword>
<dbReference type="EC" id="2.7.10.2" evidence="4"/>
<reference evidence="20 21" key="1">
    <citation type="submission" date="2021-12" db="EMBL/GenBank/DDBJ databases">
        <title>Discovery of the Pendulisporaceae a myxobacterial family with distinct sporulation behavior and unique specialized metabolism.</title>
        <authorList>
            <person name="Garcia R."/>
            <person name="Popoff A."/>
            <person name="Bader C.D."/>
            <person name="Loehr J."/>
            <person name="Walesch S."/>
            <person name="Walt C."/>
            <person name="Boldt J."/>
            <person name="Bunk B."/>
            <person name="Haeckl F.J.F.P.J."/>
            <person name="Gunesch A.P."/>
            <person name="Birkelbach J."/>
            <person name="Nuebel U."/>
            <person name="Pietschmann T."/>
            <person name="Bach T."/>
            <person name="Mueller R."/>
        </authorList>
    </citation>
    <scope>NUCLEOTIDE SEQUENCE [LARGE SCALE GENOMIC DNA]</scope>
    <source>
        <strain evidence="20 21">MSr12523</strain>
    </source>
</reference>
<evidence type="ECO:0000256" key="9">
    <source>
        <dbReference type="ARBA" id="ARBA00022741"/>
    </source>
</evidence>
<evidence type="ECO:0000256" key="7">
    <source>
        <dbReference type="ARBA" id="ARBA00022679"/>
    </source>
</evidence>
<dbReference type="RefSeq" id="WP_394848560.1">
    <property type="nucleotide sequence ID" value="NZ_CP089982.1"/>
</dbReference>
<comment type="subcellular location">
    <subcellularLocation>
        <location evidence="1">Cell inner membrane</location>
        <topology evidence="1">Multi-pass membrane protein</topology>
    </subcellularLocation>
</comment>